<dbReference type="PANTHER" id="PTHR30173">
    <property type="entry name" value="SIGMA 19 FACTOR"/>
    <property type="match status" value="1"/>
</dbReference>
<dbReference type="Proteomes" id="UP000515277">
    <property type="component" value="Chromosome"/>
</dbReference>
<reference evidence="5" key="1">
    <citation type="journal article" date="2020" name="Microbiol. Resour. Announc.">
        <title>Complete genome sequences of four natural Pseudomonas isolates that catabolize a wide range of aromatic compounds relevant to lignin valorization.</title>
        <authorList>
            <person name="Hatmaker E.A."/>
            <person name="Presley G."/>
            <person name="Cannon O."/>
            <person name="Guss A.M."/>
            <person name="Elkins J.G."/>
        </authorList>
    </citation>
    <scope>NUCLEOTIDE SEQUENCE [LARGE SCALE GENOMIC DNA]</scope>
    <source>
        <strain evidence="5">H1F5C</strain>
    </source>
</reference>
<dbReference type="SUPFAM" id="SSF88659">
    <property type="entry name" value="Sigma3 and sigma4 domains of RNA polymerase sigma factors"/>
    <property type="match status" value="1"/>
</dbReference>
<accession>A0A7G7X9A7</accession>
<organism evidence="4 5">
    <name type="scientific">Pseudomonas protegens</name>
    <dbReference type="NCBI Taxonomy" id="380021"/>
    <lineage>
        <taxon>Bacteria</taxon>
        <taxon>Pseudomonadati</taxon>
        <taxon>Pseudomonadota</taxon>
        <taxon>Gammaproteobacteria</taxon>
        <taxon>Pseudomonadales</taxon>
        <taxon>Pseudomonadaceae</taxon>
        <taxon>Pseudomonas</taxon>
    </lineage>
</organism>
<dbReference type="AlphaFoldDB" id="A0A7G7X9A7"/>
<name>A0A7G7X9A7_9PSED</name>
<dbReference type="GO" id="GO:0006352">
    <property type="term" value="P:DNA-templated transcription initiation"/>
    <property type="evidence" value="ECO:0007669"/>
    <property type="project" value="InterPro"/>
</dbReference>
<dbReference type="RefSeq" id="WP_179600517.1">
    <property type="nucleotide sequence ID" value="NZ_CP060201.1"/>
</dbReference>
<dbReference type="Pfam" id="PF04542">
    <property type="entry name" value="Sigma70_r2"/>
    <property type="match status" value="1"/>
</dbReference>
<dbReference type="InterPro" id="IPR036388">
    <property type="entry name" value="WH-like_DNA-bd_sf"/>
</dbReference>
<dbReference type="EMBL" id="CP060201">
    <property type="protein sequence ID" value="QNH76552.1"/>
    <property type="molecule type" value="Genomic_DNA"/>
</dbReference>
<dbReference type="InterPro" id="IPR013325">
    <property type="entry name" value="RNA_pol_sigma_r2"/>
</dbReference>
<proteinExistence type="predicted"/>
<evidence type="ECO:0000259" key="2">
    <source>
        <dbReference type="Pfam" id="PF04542"/>
    </source>
</evidence>
<dbReference type="Pfam" id="PF08281">
    <property type="entry name" value="Sigma70_r4_2"/>
    <property type="match status" value="1"/>
</dbReference>
<comment type="subunit">
    <text evidence="1">Interacts transiently with the RNA polymerase catalytic core formed by RpoA, RpoB, RpoC and RpoZ (2 alpha, 1 beta, 1 beta' and 1 omega subunit) to form the RNA polymerase holoenzyme that can initiate transcription.</text>
</comment>
<dbReference type="InterPro" id="IPR013324">
    <property type="entry name" value="RNA_pol_sigma_r3/r4-like"/>
</dbReference>
<feature type="domain" description="RNA polymerase sigma-70 region 2" evidence="2">
    <location>
        <begin position="11"/>
        <end position="69"/>
    </location>
</feature>
<dbReference type="NCBIfam" id="TIGR02937">
    <property type="entry name" value="sigma70-ECF"/>
    <property type="match status" value="1"/>
</dbReference>
<dbReference type="GO" id="GO:0003677">
    <property type="term" value="F:DNA binding"/>
    <property type="evidence" value="ECO:0007669"/>
    <property type="project" value="InterPro"/>
</dbReference>
<feature type="domain" description="RNA polymerase sigma factor 70 region 4 type 2" evidence="3">
    <location>
        <begin position="105"/>
        <end position="152"/>
    </location>
</feature>
<evidence type="ECO:0000313" key="5">
    <source>
        <dbReference type="Proteomes" id="UP000515277"/>
    </source>
</evidence>
<dbReference type="GO" id="GO:0016987">
    <property type="term" value="F:sigma factor activity"/>
    <property type="evidence" value="ECO:0007669"/>
    <property type="project" value="InterPro"/>
</dbReference>
<dbReference type="SUPFAM" id="SSF88946">
    <property type="entry name" value="Sigma2 domain of RNA polymerase sigma factors"/>
    <property type="match status" value="1"/>
</dbReference>
<dbReference type="InterPro" id="IPR032710">
    <property type="entry name" value="NTF2-like_dom_sf"/>
</dbReference>
<dbReference type="InterPro" id="IPR013249">
    <property type="entry name" value="RNA_pol_sigma70_r4_t2"/>
</dbReference>
<evidence type="ECO:0000313" key="4">
    <source>
        <dbReference type="EMBL" id="QNH76552.1"/>
    </source>
</evidence>
<dbReference type="SUPFAM" id="SSF54427">
    <property type="entry name" value="NTF2-like"/>
    <property type="match status" value="1"/>
</dbReference>
<gene>
    <name evidence="4" type="ORF">GGI48_25230</name>
</gene>
<dbReference type="InterPro" id="IPR007627">
    <property type="entry name" value="RNA_pol_sigma70_r2"/>
</dbReference>
<dbReference type="InterPro" id="IPR052704">
    <property type="entry name" value="ECF_Sigma-70_Domain"/>
</dbReference>
<dbReference type="InterPro" id="IPR014284">
    <property type="entry name" value="RNA_pol_sigma-70_dom"/>
</dbReference>
<dbReference type="PANTHER" id="PTHR30173:SF36">
    <property type="entry name" value="ECF RNA POLYMERASE SIGMA FACTOR SIGJ"/>
    <property type="match status" value="1"/>
</dbReference>
<evidence type="ECO:0000259" key="3">
    <source>
        <dbReference type="Pfam" id="PF08281"/>
    </source>
</evidence>
<protein>
    <submittedName>
        <fullName evidence="4">Sigma-70 family RNA polymerase sigma factor</fullName>
    </submittedName>
</protein>
<dbReference type="Gene3D" id="1.10.10.10">
    <property type="entry name" value="Winged helix-like DNA-binding domain superfamily/Winged helix DNA-binding domain"/>
    <property type="match status" value="1"/>
</dbReference>
<dbReference type="Gene3D" id="1.10.1740.10">
    <property type="match status" value="1"/>
</dbReference>
<evidence type="ECO:0000256" key="1">
    <source>
        <dbReference type="ARBA" id="ARBA00011344"/>
    </source>
</evidence>
<sequence length="296" mass="33257">MSDLRFFLDQRPRLHALAYRLLGSLSEADDVLQELWLRWQALDLQPLNPQAYLTRMLSNLCIDQLRGRRQQVYIGPWLPEPQLDEHAASDRPEDLHGRWQTLSLAFLLVLEQLTPTQRVVWVLRELFGYPFAELGIVLGRSSVACRKLFQRAQLRLAEQAGQAGQGAGETDRQLAEDCLQACLSGDTEALLRLLASDAQLLSDGGGQVTAALRPIQGVQPILRFILGVRRKFDAGFSVRAARCNGQPALLVFDRQRLDLLLTCEVRGQQVVRLLLVRNPQKLRSLAQALLGVIPLD</sequence>